<keyword evidence="1" id="KW-0732">Signal</keyword>
<organism evidence="2 3">
    <name type="scientific">Coniochaeta pulveracea</name>
    <dbReference type="NCBI Taxonomy" id="177199"/>
    <lineage>
        <taxon>Eukaryota</taxon>
        <taxon>Fungi</taxon>
        <taxon>Dikarya</taxon>
        <taxon>Ascomycota</taxon>
        <taxon>Pezizomycotina</taxon>
        <taxon>Sordariomycetes</taxon>
        <taxon>Sordariomycetidae</taxon>
        <taxon>Coniochaetales</taxon>
        <taxon>Coniochaetaceae</taxon>
        <taxon>Coniochaeta</taxon>
    </lineage>
</organism>
<dbReference type="EMBL" id="QVQW01000011">
    <property type="protein sequence ID" value="RKU46904.1"/>
    <property type="molecule type" value="Genomic_DNA"/>
</dbReference>
<protein>
    <submittedName>
        <fullName evidence="2">Uncharacterized protein</fullName>
    </submittedName>
</protein>
<accession>A0A420YGB7</accession>
<dbReference type="Proteomes" id="UP000275385">
    <property type="component" value="Unassembled WGS sequence"/>
</dbReference>
<evidence type="ECO:0000313" key="3">
    <source>
        <dbReference type="Proteomes" id="UP000275385"/>
    </source>
</evidence>
<sequence>MPSSPNRQLSLTLLLAFLITHTLALAILPTPNLHDRQTTTTPSLPVSCLEYSSIANLSTIGLNATLRAAYIQAAPDGTDHSVTILNGAEAKLPPLKVDVALNEQCGNLTSVALVEAGNNFTRGIVAQYRVSGAGVRGRERAGSVLAGCLVVVGMVLML</sequence>
<gene>
    <name evidence="2" type="ORF">DL546_001850</name>
</gene>
<feature type="signal peptide" evidence="1">
    <location>
        <begin position="1"/>
        <end position="24"/>
    </location>
</feature>
<comment type="caution">
    <text evidence="2">The sequence shown here is derived from an EMBL/GenBank/DDBJ whole genome shotgun (WGS) entry which is preliminary data.</text>
</comment>
<evidence type="ECO:0000256" key="1">
    <source>
        <dbReference type="SAM" id="SignalP"/>
    </source>
</evidence>
<name>A0A420YGB7_9PEZI</name>
<dbReference type="OrthoDB" id="3438213at2759"/>
<reference evidence="2 3" key="1">
    <citation type="submission" date="2018-08" db="EMBL/GenBank/DDBJ databases">
        <title>Draft genome of the lignicolous fungus Coniochaeta pulveracea.</title>
        <authorList>
            <person name="Borstlap C.J."/>
            <person name="De Witt R.N."/>
            <person name="Botha A."/>
            <person name="Volschenk H."/>
        </authorList>
    </citation>
    <scope>NUCLEOTIDE SEQUENCE [LARGE SCALE GENOMIC DNA]</scope>
    <source>
        <strain evidence="2 3">CAB683</strain>
    </source>
</reference>
<dbReference type="AlphaFoldDB" id="A0A420YGB7"/>
<keyword evidence="3" id="KW-1185">Reference proteome</keyword>
<evidence type="ECO:0000313" key="2">
    <source>
        <dbReference type="EMBL" id="RKU46904.1"/>
    </source>
</evidence>
<proteinExistence type="predicted"/>
<feature type="chain" id="PRO_5019204070" evidence="1">
    <location>
        <begin position="25"/>
        <end position="158"/>
    </location>
</feature>